<keyword evidence="1" id="KW-1133">Transmembrane helix</keyword>
<evidence type="ECO:0000256" key="1">
    <source>
        <dbReference type="SAM" id="Phobius"/>
    </source>
</evidence>
<dbReference type="Proteomes" id="UP000635606">
    <property type="component" value="Unassembled WGS sequence"/>
</dbReference>
<organism evidence="2 3">
    <name type="scientific">Virgisporangium ochraceum</name>
    <dbReference type="NCBI Taxonomy" id="65505"/>
    <lineage>
        <taxon>Bacteria</taxon>
        <taxon>Bacillati</taxon>
        <taxon>Actinomycetota</taxon>
        <taxon>Actinomycetes</taxon>
        <taxon>Micromonosporales</taxon>
        <taxon>Micromonosporaceae</taxon>
        <taxon>Virgisporangium</taxon>
    </lineage>
</organism>
<feature type="transmembrane region" description="Helical" evidence="1">
    <location>
        <begin position="12"/>
        <end position="29"/>
    </location>
</feature>
<dbReference type="AlphaFoldDB" id="A0A8J3ZVI9"/>
<keyword evidence="3" id="KW-1185">Reference proteome</keyword>
<name>A0A8J3ZVI9_9ACTN</name>
<accession>A0A8J3ZVI9</accession>
<dbReference type="EMBL" id="BOPH01000058">
    <property type="protein sequence ID" value="GIJ69240.1"/>
    <property type="molecule type" value="Genomic_DNA"/>
</dbReference>
<sequence>MFSVDWILKWQYWAAGAAVMVLIWAVEVLRKGDLIWPWPLVPMAVWAVVLVVHTKTRRPAG</sequence>
<reference evidence="2" key="1">
    <citation type="submission" date="2021-01" db="EMBL/GenBank/DDBJ databases">
        <title>Whole genome shotgun sequence of Virgisporangium ochraceum NBRC 16418.</title>
        <authorList>
            <person name="Komaki H."/>
            <person name="Tamura T."/>
        </authorList>
    </citation>
    <scope>NUCLEOTIDE SEQUENCE</scope>
    <source>
        <strain evidence="2">NBRC 16418</strain>
    </source>
</reference>
<evidence type="ECO:0000313" key="3">
    <source>
        <dbReference type="Proteomes" id="UP000635606"/>
    </source>
</evidence>
<gene>
    <name evidence="2" type="ORF">Voc01_041570</name>
</gene>
<evidence type="ECO:0000313" key="2">
    <source>
        <dbReference type="EMBL" id="GIJ69240.1"/>
    </source>
</evidence>
<keyword evidence="1" id="KW-0812">Transmembrane</keyword>
<comment type="caution">
    <text evidence="2">The sequence shown here is derived from an EMBL/GenBank/DDBJ whole genome shotgun (WGS) entry which is preliminary data.</text>
</comment>
<keyword evidence="1" id="KW-0472">Membrane</keyword>
<proteinExistence type="predicted"/>
<protein>
    <submittedName>
        <fullName evidence="2">Uncharacterized protein</fullName>
    </submittedName>
</protein>
<feature type="transmembrane region" description="Helical" evidence="1">
    <location>
        <begin position="35"/>
        <end position="52"/>
    </location>
</feature>